<evidence type="ECO:0000256" key="5">
    <source>
        <dbReference type="ARBA" id="ARBA00022825"/>
    </source>
</evidence>
<protein>
    <recommendedName>
        <fullName evidence="7 12">ATP-dependent Clp protease proteolytic subunit</fullName>
        <ecNumber evidence="7 10">3.4.21.92</ecNumber>
    </recommendedName>
    <alternativeName>
        <fullName evidence="7">Endopeptidase Clp</fullName>
    </alternativeName>
</protein>
<dbReference type="PANTHER" id="PTHR10381:SF70">
    <property type="entry name" value="ATP-DEPENDENT CLP PROTEASE PROTEOLYTIC SUBUNIT"/>
    <property type="match status" value="1"/>
</dbReference>
<evidence type="ECO:0000256" key="10">
    <source>
        <dbReference type="RuleBase" id="RU000549"/>
    </source>
</evidence>
<reference evidence="13 14" key="1">
    <citation type="submission" date="2019-03" db="EMBL/GenBank/DDBJ databases">
        <title>Alkanindiges illinoisensis: a potential pathogenic isolated from ascites of a gastric cancer patient with abdominal metastasis.</title>
        <authorList>
            <person name="Hu X."/>
            <person name="Yang B."/>
            <person name="Yan X."/>
            <person name="Lin L."/>
            <person name="Zhao H."/>
            <person name="Zhou F."/>
            <person name="Su B."/>
            <person name="Chen J."/>
            <person name="Rui Y."/>
            <person name="Wang Q."/>
            <person name="Zheng L."/>
        </authorList>
    </citation>
    <scope>NUCLEOTIDE SEQUENCE [LARGE SCALE GENOMIC DNA]</scope>
    <source>
        <strain evidence="13 14">NFYY 23406</strain>
    </source>
</reference>
<feature type="active site" evidence="8">
    <location>
        <position position="146"/>
    </location>
</feature>
<dbReference type="AlphaFoldDB" id="A0A4Y7XF87"/>
<evidence type="ECO:0000256" key="9">
    <source>
        <dbReference type="PROSITE-ProRule" id="PRU10086"/>
    </source>
</evidence>
<evidence type="ECO:0000256" key="7">
    <source>
        <dbReference type="HAMAP-Rule" id="MF_00444"/>
    </source>
</evidence>
<dbReference type="PRINTS" id="PR00127">
    <property type="entry name" value="CLPPROTEASEP"/>
</dbReference>
<dbReference type="InterPro" id="IPR018215">
    <property type="entry name" value="ClpP_Ser_AS"/>
</dbReference>
<dbReference type="GO" id="GO:0009368">
    <property type="term" value="C:endopeptidase Clp complex"/>
    <property type="evidence" value="ECO:0007669"/>
    <property type="project" value="TreeGrafter"/>
</dbReference>
<feature type="active site" description="Nucleophile" evidence="7">
    <location>
        <position position="146"/>
    </location>
</feature>
<keyword evidence="4 7" id="KW-0378">Hydrolase</keyword>
<comment type="subcellular location">
    <subcellularLocation>
        <location evidence="7">Cytoplasm</location>
    </subcellularLocation>
</comment>
<evidence type="ECO:0000256" key="2">
    <source>
        <dbReference type="ARBA" id="ARBA00022490"/>
    </source>
</evidence>
<evidence type="ECO:0000256" key="12">
    <source>
        <dbReference type="RuleBase" id="RU003567"/>
    </source>
</evidence>
<dbReference type="GO" id="GO:0006515">
    <property type="term" value="P:protein quality control for misfolded or incompletely synthesized proteins"/>
    <property type="evidence" value="ECO:0007669"/>
    <property type="project" value="TreeGrafter"/>
</dbReference>
<accession>A0A4Y7XF87</accession>
<evidence type="ECO:0000256" key="6">
    <source>
        <dbReference type="ARBA" id="ARBA00034021"/>
    </source>
</evidence>
<dbReference type="GO" id="GO:0005737">
    <property type="term" value="C:cytoplasm"/>
    <property type="evidence" value="ECO:0007669"/>
    <property type="project" value="UniProtKB-SubCell"/>
</dbReference>
<dbReference type="PROSITE" id="PS00382">
    <property type="entry name" value="CLP_PROTEASE_HIS"/>
    <property type="match status" value="1"/>
</dbReference>
<dbReference type="GO" id="GO:0051117">
    <property type="term" value="F:ATPase binding"/>
    <property type="evidence" value="ECO:0007669"/>
    <property type="project" value="TreeGrafter"/>
</dbReference>
<dbReference type="GO" id="GO:0004176">
    <property type="term" value="F:ATP-dependent peptidase activity"/>
    <property type="evidence" value="ECO:0007669"/>
    <property type="project" value="InterPro"/>
</dbReference>
<evidence type="ECO:0000256" key="3">
    <source>
        <dbReference type="ARBA" id="ARBA00022670"/>
    </source>
</evidence>
<evidence type="ECO:0000256" key="1">
    <source>
        <dbReference type="ARBA" id="ARBA00007039"/>
    </source>
</evidence>
<dbReference type="NCBIfam" id="TIGR00493">
    <property type="entry name" value="clpP"/>
    <property type="match status" value="1"/>
</dbReference>
<dbReference type="Proteomes" id="UP000297834">
    <property type="component" value="Unassembled WGS sequence"/>
</dbReference>
<keyword evidence="14" id="KW-1185">Reference proteome</keyword>
<dbReference type="NCBIfam" id="NF009205">
    <property type="entry name" value="PRK12553.1"/>
    <property type="match status" value="1"/>
</dbReference>
<dbReference type="GO" id="GO:0004252">
    <property type="term" value="F:serine-type endopeptidase activity"/>
    <property type="evidence" value="ECO:0007669"/>
    <property type="project" value="UniProtKB-UniRule"/>
</dbReference>
<comment type="subunit">
    <text evidence="7">Fourteen ClpP subunits assemble into 2 heptameric rings which stack back to back to give a disk-like structure with a central cavity, resembling the structure of eukaryotic proteasomes.</text>
</comment>
<dbReference type="InterPro" id="IPR023562">
    <property type="entry name" value="ClpP/TepA"/>
</dbReference>
<dbReference type="EMBL" id="SNTY01000008">
    <property type="protein sequence ID" value="TEU30435.1"/>
    <property type="molecule type" value="Genomic_DNA"/>
</dbReference>
<dbReference type="CDD" id="cd07017">
    <property type="entry name" value="S14_ClpP_2"/>
    <property type="match status" value="1"/>
</dbReference>
<dbReference type="Pfam" id="PF00574">
    <property type="entry name" value="CLP_protease"/>
    <property type="match status" value="1"/>
</dbReference>
<name>A0A4Y7XF87_9GAMM</name>
<evidence type="ECO:0000256" key="11">
    <source>
        <dbReference type="RuleBase" id="RU000550"/>
    </source>
</evidence>
<sequence length="242" mass="26834">MQQHNPFAILAIIRHSVTIVKISFIRKNNVSFDFETANTATVSSASINSALVPMVVEQSSRGERSFDIYSRLLRERIIFLSGEVEDHMANLIVAQLLFLEAENPDKDIHLYINSPGGSVTAGMAIYDVMQFIKPDVSTTCLGQAASMGAFLLNAGAPGKRYALANSRIMIHQPLGGFRGQASDIEIHAREILQIKEKLNRLMAQHSGQDYERIARDTDRDNFLNAEAAREYGLVDAVLSKRP</sequence>
<dbReference type="SUPFAM" id="SSF52096">
    <property type="entry name" value="ClpP/crotonase"/>
    <property type="match status" value="1"/>
</dbReference>
<dbReference type="PROSITE" id="PS00381">
    <property type="entry name" value="CLP_PROTEASE_SER"/>
    <property type="match status" value="1"/>
</dbReference>
<evidence type="ECO:0000256" key="4">
    <source>
        <dbReference type="ARBA" id="ARBA00022801"/>
    </source>
</evidence>
<dbReference type="InterPro" id="IPR033135">
    <property type="entry name" value="ClpP_His_AS"/>
</dbReference>
<dbReference type="InterPro" id="IPR001907">
    <property type="entry name" value="ClpP"/>
</dbReference>
<organism evidence="13 14">
    <name type="scientific">Alkanindiges illinoisensis</name>
    <dbReference type="NCBI Taxonomy" id="197183"/>
    <lineage>
        <taxon>Bacteria</taxon>
        <taxon>Pseudomonadati</taxon>
        <taxon>Pseudomonadota</taxon>
        <taxon>Gammaproteobacteria</taxon>
        <taxon>Moraxellales</taxon>
        <taxon>Moraxellaceae</taxon>
        <taxon>Alkanindiges</taxon>
    </lineage>
</organism>
<evidence type="ECO:0000313" key="14">
    <source>
        <dbReference type="Proteomes" id="UP000297834"/>
    </source>
</evidence>
<keyword evidence="2 7" id="KW-0963">Cytoplasm</keyword>
<dbReference type="STRING" id="1120977.GCA_000619845_01399"/>
<comment type="function">
    <text evidence="7 11">Cleaves peptides in various proteins in a process that requires ATP hydrolysis. Has a chymotrypsin-like activity. Plays a major role in the degradation of misfolded proteins.</text>
</comment>
<evidence type="ECO:0000256" key="8">
    <source>
        <dbReference type="PROSITE-ProRule" id="PRU10085"/>
    </source>
</evidence>
<dbReference type="HAMAP" id="MF_00444">
    <property type="entry name" value="ClpP"/>
    <property type="match status" value="1"/>
</dbReference>
<dbReference type="OrthoDB" id="9802800at2"/>
<dbReference type="NCBIfam" id="NF001368">
    <property type="entry name" value="PRK00277.1"/>
    <property type="match status" value="1"/>
</dbReference>
<dbReference type="FunFam" id="3.90.226.10:FF:000001">
    <property type="entry name" value="ATP-dependent Clp protease proteolytic subunit"/>
    <property type="match status" value="1"/>
</dbReference>
<keyword evidence="3 7" id="KW-0645">Protease</keyword>
<comment type="caution">
    <text evidence="13">The sequence shown here is derived from an EMBL/GenBank/DDBJ whole genome shotgun (WGS) entry which is preliminary data.</text>
</comment>
<proteinExistence type="inferred from homology"/>
<comment type="catalytic activity">
    <reaction evidence="6 7 9">
        <text>Hydrolysis of proteins to small peptides in the presence of ATP and magnesium. alpha-casein is the usual test substrate. In the absence of ATP, only oligopeptides shorter than five residues are hydrolyzed (such as succinyl-Leu-Tyr-|-NHMec, and Leu-Tyr-Leu-|-Tyr-Trp, in which cleavage of the -Tyr-|-Leu- and -Tyr-|-Trp bonds also occurs).</text>
        <dbReference type="EC" id="3.4.21.92"/>
    </reaction>
</comment>
<evidence type="ECO:0000313" key="13">
    <source>
        <dbReference type="EMBL" id="TEU30435.1"/>
    </source>
</evidence>
<dbReference type="PANTHER" id="PTHR10381">
    <property type="entry name" value="ATP-DEPENDENT CLP PROTEASE PROTEOLYTIC SUBUNIT"/>
    <property type="match status" value="1"/>
</dbReference>
<keyword evidence="5 7" id="KW-0720">Serine protease</keyword>
<gene>
    <name evidence="7 13" type="primary">clpP</name>
    <name evidence="13" type="ORF">E2B99_01910</name>
</gene>
<dbReference type="InterPro" id="IPR029045">
    <property type="entry name" value="ClpP/crotonase-like_dom_sf"/>
</dbReference>
<dbReference type="EC" id="3.4.21.92" evidence="7 10"/>
<comment type="similarity">
    <text evidence="1 7 12">Belongs to the peptidase S14 family.</text>
</comment>
<feature type="active site" evidence="7 9">
    <location>
        <position position="171"/>
    </location>
</feature>
<dbReference type="Gene3D" id="3.90.226.10">
    <property type="entry name" value="2-enoyl-CoA Hydratase, Chain A, domain 1"/>
    <property type="match status" value="1"/>
</dbReference>